<sequence precursor="true">MRLNKTILFLFTAAVIISLMAGCGAHGKEAHMNNTELRSVQQASIVGEKAISENVQSATFAGGCFWGVEAVFRQTEGVVATAVGYTGGSKENPTYREVCTGRTGHAEAVRVYYDPDKTNYAKLVDKFFASHNPTTLNRQGPDVGTQYRSAIFYHDESQKEIAKKTKEALQDSAKFERPIVTEIKPAGPFYMAEDYHQRYFEKNKGAYCPHPVE</sequence>
<feature type="active site" evidence="4">
    <location>
        <position position="64"/>
    </location>
</feature>
<evidence type="ECO:0000256" key="2">
    <source>
        <dbReference type="ARBA" id="ARBA00047806"/>
    </source>
</evidence>
<feature type="chain" id="PRO_5012323959" description="Peptide methionine sulfoxide reductase MsrA" evidence="5">
    <location>
        <begin position="22"/>
        <end position="213"/>
    </location>
</feature>
<dbReference type="PANTHER" id="PTHR43774:SF1">
    <property type="entry name" value="PEPTIDE METHIONINE SULFOXIDE REDUCTASE MSRA 2"/>
    <property type="match status" value="1"/>
</dbReference>
<dbReference type="Proteomes" id="UP000189674">
    <property type="component" value="Chromosome"/>
</dbReference>
<dbReference type="NCBIfam" id="TIGR00401">
    <property type="entry name" value="msrA"/>
    <property type="match status" value="1"/>
</dbReference>
<evidence type="ECO:0000259" key="6">
    <source>
        <dbReference type="Pfam" id="PF01625"/>
    </source>
</evidence>
<dbReference type="PANTHER" id="PTHR43774">
    <property type="entry name" value="PEPTIDE METHIONINE SULFOXIDE REDUCTASE"/>
    <property type="match status" value="1"/>
</dbReference>
<evidence type="ECO:0000256" key="4">
    <source>
        <dbReference type="HAMAP-Rule" id="MF_01401"/>
    </source>
</evidence>
<name>A0A1U9NI19_9BACT</name>
<dbReference type="HAMAP" id="MF_01401">
    <property type="entry name" value="MsrA"/>
    <property type="match status" value="1"/>
</dbReference>
<reference evidence="8" key="1">
    <citation type="submission" date="2017-02" db="EMBL/GenBank/DDBJ databases">
        <title>Comparative genomics and description of representatives of a novel lineage of planctomycetes thriving in anoxic sediments.</title>
        <authorList>
            <person name="Spring S."/>
            <person name="Bunk B."/>
            <person name="Sproer C."/>
        </authorList>
    </citation>
    <scope>NUCLEOTIDE SEQUENCE [LARGE SCALE GENOMIC DNA]</scope>
    <source>
        <strain evidence="8">ST-NAGAB-D1</strain>
    </source>
</reference>
<keyword evidence="1 4" id="KW-0560">Oxidoreductase</keyword>
<evidence type="ECO:0000256" key="1">
    <source>
        <dbReference type="ARBA" id="ARBA00023002"/>
    </source>
</evidence>
<comment type="catalytic activity">
    <reaction evidence="2 4">
        <text>L-methionyl-[protein] + [thioredoxin]-disulfide + H2O = L-methionyl-(S)-S-oxide-[protein] + [thioredoxin]-dithiol</text>
        <dbReference type="Rhea" id="RHEA:14217"/>
        <dbReference type="Rhea" id="RHEA-COMP:10698"/>
        <dbReference type="Rhea" id="RHEA-COMP:10700"/>
        <dbReference type="Rhea" id="RHEA-COMP:12313"/>
        <dbReference type="Rhea" id="RHEA-COMP:12315"/>
        <dbReference type="ChEBI" id="CHEBI:15377"/>
        <dbReference type="ChEBI" id="CHEBI:16044"/>
        <dbReference type="ChEBI" id="CHEBI:29950"/>
        <dbReference type="ChEBI" id="CHEBI:44120"/>
        <dbReference type="ChEBI" id="CHEBI:50058"/>
        <dbReference type="EC" id="1.8.4.11"/>
    </reaction>
</comment>
<dbReference type="GO" id="GO:0033744">
    <property type="term" value="F:L-methionine:thioredoxin-disulfide S-oxidoreductase activity"/>
    <property type="evidence" value="ECO:0007669"/>
    <property type="project" value="RHEA"/>
</dbReference>
<evidence type="ECO:0000256" key="5">
    <source>
        <dbReference type="SAM" id="SignalP"/>
    </source>
</evidence>
<dbReference type="STRING" id="1936003.STSP2_00561"/>
<dbReference type="InterPro" id="IPR036509">
    <property type="entry name" value="Met_Sox_Rdtase_MsrA_sf"/>
</dbReference>
<accession>A0A1U9NI19</accession>
<comment type="similarity">
    <text evidence="4">Belongs to the MsrA Met sulfoxide reductase family.</text>
</comment>
<dbReference type="Pfam" id="PF01625">
    <property type="entry name" value="PMSR"/>
    <property type="match status" value="1"/>
</dbReference>
<dbReference type="SUPFAM" id="SSF55068">
    <property type="entry name" value="Peptide methionine sulfoxide reductase"/>
    <property type="match status" value="1"/>
</dbReference>
<dbReference type="EMBL" id="CP019791">
    <property type="protein sequence ID" value="AQT67417.1"/>
    <property type="molecule type" value="Genomic_DNA"/>
</dbReference>
<evidence type="ECO:0000313" key="8">
    <source>
        <dbReference type="Proteomes" id="UP000189674"/>
    </source>
</evidence>
<feature type="signal peptide" evidence="5">
    <location>
        <begin position="1"/>
        <end position="21"/>
    </location>
</feature>
<evidence type="ECO:0000256" key="3">
    <source>
        <dbReference type="ARBA" id="ARBA00048782"/>
    </source>
</evidence>
<dbReference type="Gene3D" id="3.30.1060.10">
    <property type="entry name" value="Peptide methionine sulphoxide reductase MsrA"/>
    <property type="match status" value="1"/>
</dbReference>
<comment type="function">
    <text evidence="4">Has an important function as a repair enzyme for proteins that have been inactivated by oxidation. Catalyzes the reversible oxidation-reduction of methionine sulfoxide in proteins to methionine.</text>
</comment>
<dbReference type="EC" id="1.8.4.11" evidence="4"/>
<comment type="catalytic activity">
    <reaction evidence="3 4">
        <text>[thioredoxin]-disulfide + L-methionine + H2O = L-methionine (S)-S-oxide + [thioredoxin]-dithiol</text>
        <dbReference type="Rhea" id="RHEA:19993"/>
        <dbReference type="Rhea" id="RHEA-COMP:10698"/>
        <dbReference type="Rhea" id="RHEA-COMP:10700"/>
        <dbReference type="ChEBI" id="CHEBI:15377"/>
        <dbReference type="ChEBI" id="CHEBI:29950"/>
        <dbReference type="ChEBI" id="CHEBI:50058"/>
        <dbReference type="ChEBI" id="CHEBI:57844"/>
        <dbReference type="ChEBI" id="CHEBI:58772"/>
        <dbReference type="EC" id="1.8.4.11"/>
    </reaction>
</comment>
<dbReference type="PROSITE" id="PS51257">
    <property type="entry name" value="PROKAR_LIPOPROTEIN"/>
    <property type="match status" value="1"/>
</dbReference>
<organism evidence="7 8">
    <name type="scientific">Anaerohalosphaera lusitana</name>
    <dbReference type="NCBI Taxonomy" id="1936003"/>
    <lineage>
        <taxon>Bacteria</taxon>
        <taxon>Pseudomonadati</taxon>
        <taxon>Planctomycetota</taxon>
        <taxon>Phycisphaerae</taxon>
        <taxon>Sedimentisphaerales</taxon>
        <taxon>Anaerohalosphaeraceae</taxon>
        <taxon>Anaerohalosphaera</taxon>
    </lineage>
</organism>
<dbReference type="AlphaFoldDB" id="A0A1U9NI19"/>
<gene>
    <name evidence="4 7" type="primary">msrA</name>
    <name evidence="7" type="ORF">STSP2_00561</name>
</gene>
<feature type="domain" description="Peptide methionine sulphoxide reductase MsrA" evidence="6">
    <location>
        <begin position="58"/>
        <end position="208"/>
    </location>
</feature>
<protein>
    <recommendedName>
        <fullName evidence="4">Peptide methionine sulfoxide reductase MsrA</fullName>
        <shortName evidence="4">Protein-methionine-S-oxide reductase</shortName>
        <ecNumber evidence="4">1.8.4.11</ecNumber>
    </recommendedName>
    <alternativeName>
        <fullName evidence="4">Peptide-methionine (S)-S-oxide reductase</fullName>
        <shortName evidence="4">Peptide Met(O) reductase</shortName>
    </alternativeName>
</protein>
<keyword evidence="5" id="KW-0732">Signal</keyword>
<dbReference type="KEGG" id="alus:STSP2_00561"/>
<dbReference type="InterPro" id="IPR002569">
    <property type="entry name" value="Met_Sox_Rdtase_MsrA_dom"/>
</dbReference>
<keyword evidence="8" id="KW-1185">Reference proteome</keyword>
<proteinExistence type="inferred from homology"/>
<evidence type="ECO:0000313" key="7">
    <source>
        <dbReference type="EMBL" id="AQT67417.1"/>
    </source>
</evidence>
<dbReference type="GO" id="GO:0008113">
    <property type="term" value="F:peptide-methionine (S)-S-oxide reductase activity"/>
    <property type="evidence" value="ECO:0007669"/>
    <property type="project" value="UniProtKB-UniRule"/>
</dbReference>